<name>X0PV92_RHOWR</name>
<dbReference type="EMBL" id="BAWF01000038">
    <property type="protein sequence ID" value="GAF47169.1"/>
    <property type="molecule type" value="Genomic_DNA"/>
</dbReference>
<reference evidence="1 2" key="1">
    <citation type="submission" date="2014-02" db="EMBL/GenBank/DDBJ databases">
        <title>Whole genome shotgun sequence of Rhodococcus wratislaviensis NBRC 100605.</title>
        <authorList>
            <person name="Hosoyama A."/>
            <person name="Tsuchikane K."/>
            <person name="Yoshida I."/>
            <person name="Ohji S."/>
            <person name="Ichikawa N."/>
            <person name="Yamazoe A."/>
            <person name="Fujita N."/>
        </authorList>
    </citation>
    <scope>NUCLEOTIDE SEQUENCE [LARGE SCALE GENOMIC DNA]</scope>
    <source>
        <strain evidence="1 2">NBRC 100605</strain>
    </source>
</reference>
<dbReference type="AlphaFoldDB" id="X0PV92"/>
<accession>X0PV92</accession>
<organism evidence="1 2">
    <name type="scientific">Rhodococcus wratislaviensis NBRC 100605</name>
    <dbReference type="NCBI Taxonomy" id="1219028"/>
    <lineage>
        <taxon>Bacteria</taxon>
        <taxon>Bacillati</taxon>
        <taxon>Actinomycetota</taxon>
        <taxon>Actinomycetes</taxon>
        <taxon>Mycobacteriales</taxon>
        <taxon>Nocardiaceae</taxon>
        <taxon>Rhodococcus</taxon>
    </lineage>
</organism>
<gene>
    <name evidence="1" type="ORF">RW1_038_00910</name>
</gene>
<keyword evidence="2" id="KW-1185">Reference proteome</keyword>
<protein>
    <submittedName>
        <fullName evidence="1">Uncharacterized protein</fullName>
    </submittedName>
</protein>
<comment type="caution">
    <text evidence="1">The sequence shown here is derived from an EMBL/GenBank/DDBJ whole genome shotgun (WGS) entry which is preliminary data.</text>
</comment>
<sequence>MTGEPVELSDTEAAAVLAALVETTGCRWPAHPARIARTLRRLGIDGNTEMAAASPRW</sequence>
<evidence type="ECO:0000313" key="1">
    <source>
        <dbReference type="EMBL" id="GAF47169.1"/>
    </source>
</evidence>
<dbReference type="Proteomes" id="UP000019491">
    <property type="component" value="Unassembled WGS sequence"/>
</dbReference>
<dbReference type="RefSeq" id="WP_255221594.1">
    <property type="nucleotide sequence ID" value="NZ_BAWF01000038.1"/>
</dbReference>
<evidence type="ECO:0000313" key="2">
    <source>
        <dbReference type="Proteomes" id="UP000019491"/>
    </source>
</evidence>
<proteinExistence type="predicted"/>